<evidence type="ECO:0000313" key="3">
    <source>
        <dbReference type="EMBL" id="TNC74924.1"/>
    </source>
</evidence>
<dbReference type="InterPro" id="IPR022472">
    <property type="entry name" value="VPLPA-CTERM"/>
</dbReference>
<feature type="transmembrane region" description="Helical" evidence="1">
    <location>
        <begin position="226"/>
        <end position="251"/>
    </location>
</feature>
<sequence length="257" mass="26671">MTRMNLRALAATIALAVAPMAATAATLGPADQAGHRSLIDGYASAGGQARLSYYVQSGDASQLVANGRNEIGVGAGSALNGQNGDRVRERFTLTNQSAEPMEIRLGAGIGTGADLDLEILWWEPWWYQGFPYQIRGDLSAHVSLSIEIVGGSARSDYYEDVPGSRSWSSVSYFSGVSLRLPCGGAGTDCRYNQNDNGDVIESGLLALAPGASQDFLLSGAASSESFAYVAAVPLPAGGLLLAGALGGLGLLQRRRAA</sequence>
<protein>
    <submittedName>
        <fullName evidence="3">VPLPA-CTERM sorting domain-containing protein</fullName>
    </submittedName>
</protein>
<keyword evidence="1" id="KW-0472">Membrane</keyword>
<comment type="caution">
    <text evidence="3">The sequence shown here is derived from an EMBL/GenBank/DDBJ whole genome shotgun (WGS) entry which is preliminary data.</text>
</comment>
<evidence type="ECO:0000313" key="4">
    <source>
        <dbReference type="Proteomes" id="UP000305709"/>
    </source>
</evidence>
<feature type="chain" id="PRO_5022851557" evidence="2">
    <location>
        <begin position="25"/>
        <end position="257"/>
    </location>
</feature>
<keyword evidence="1" id="KW-1133">Transmembrane helix</keyword>
<keyword evidence="4" id="KW-1185">Reference proteome</keyword>
<gene>
    <name evidence="3" type="ORF">FHG71_02000</name>
</gene>
<dbReference type="RefSeq" id="WP_139079918.1">
    <property type="nucleotide sequence ID" value="NZ_VDFV01000001.1"/>
</dbReference>
<evidence type="ECO:0000256" key="1">
    <source>
        <dbReference type="SAM" id="Phobius"/>
    </source>
</evidence>
<evidence type="ECO:0000256" key="2">
    <source>
        <dbReference type="SAM" id="SignalP"/>
    </source>
</evidence>
<dbReference type="AlphaFoldDB" id="A0A5C4NJF5"/>
<dbReference type="NCBIfam" id="TIGR03370">
    <property type="entry name" value="VPLPA-CTERM"/>
    <property type="match status" value="1"/>
</dbReference>
<proteinExistence type="predicted"/>
<reference evidence="3 4" key="1">
    <citation type="submission" date="2019-06" db="EMBL/GenBank/DDBJ databases">
        <authorList>
            <person name="Jiang L."/>
        </authorList>
    </citation>
    <scope>NUCLEOTIDE SEQUENCE [LARGE SCALE GENOMIC DNA]</scope>
    <source>
        <strain evidence="3 4">YIM 48858</strain>
    </source>
</reference>
<keyword evidence="1" id="KW-0812">Transmembrane</keyword>
<feature type="signal peptide" evidence="2">
    <location>
        <begin position="1"/>
        <end position="24"/>
    </location>
</feature>
<dbReference type="EMBL" id="VDFV01000001">
    <property type="protein sequence ID" value="TNC74924.1"/>
    <property type="molecule type" value="Genomic_DNA"/>
</dbReference>
<keyword evidence="2" id="KW-0732">Signal</keyword>
<name>A0A5C4NJF5_9RHOB</name>
<accession>A0A5C4NJF5</accession>
<dbReference type="Proteomes" id="UP000305709">
    <property type="component" value="Unassembled WGS sequence"/>
</dbReference>
<organism evidence="3 4">
    <name type="scientific">Rubellimicrobium roseum</name>
    <dbReference type="NCBI Taxonomy" id="687525"/>
    <lineage>
        <taxon>Bacteria</taxon>
        <taxon>Pseudomonadati</taxon>
        <taxon>Pseudomonadota</taxon>
        <taxon>Alphaproteobacteria</taxon>
        <taxon>Rhodobacterales</taxon>
        <taxon>Roseobacteraceae</taxon>
        <taxon>Rubellimicrobium</taxon>
    </lineage>
</organism>